<accession>W0F136</accession>
<dbReference type="PANTHER" id="PTHR43239">
    <property type="entry name" value="UPF0734 PROTEIN DDB_G0273871/DDB_G0273177"/>
    <property type="match status" value="1"/>
</dbReference>
<dbReference type="AlphaFoldDB" id="W0F136"/>
<dbReference type="InterPro" id="IPR008000">
    <property type="entry name" value="Rham/fucose_mutarotase"/>
</dbReference>
<gene>
    <name evidence="1" type="ORF">NIASO_19025</name>
</gene>
<keyword evidence="2" id="KW-1185">Reference proteome</keyword>
<dbReference type="KEGG" id="nso:NIASO_19025"/>
<evidence type="ECO:0008006" key="3">
    <source>
        <dbReference type="Google" id="ProtNLM"/>
    </source>
</evidence>
<evidence type="ECO:0000313" key="1">
    <source>
        <dbReference type="EMBL" id="AHF16702.1"/>
    </source>
</evidence>
<proteinExistence type="predicted"/>
<dbReference type="PANTHER" id="PTHR43239:SF1">
    <property type="entry name" value="UPF0734 PROTEIN DDB_G0273871_DDB_G0273177"/>
    <property type="match status" value="1"/>
</dbReference>
<dbReference type="SUPFAM" id="SSF54909">
    <property type="entry name" value="Dimeric alpha+beta barrel"/>
    <property type="match status" value="1"/>
</dbReference>
<dbReference type="GO" id="GO:0016857">
    <property type="term" value="F:racemase and epimerase activity, acting on carbohydrates and derivatives"/>
    <property type="evidence" value="ECO:0007669"/>
    <property type="project" value="InterPro"/>
</dbReference>
<dbReference type="InterPro" id="IPR011008">
    <property type="entry name" value="Dimeric_a/b-barrel"/>
</dbReference>
<dbReference type="InterPro" id="IPR052996">
    <property type="entry name" value="Carb_Metab_Mutarotase"/>
</dbReference>
<dbReference type="eggNOG" id="COG3254">
    <property type="taxonomic scope" value="Bacteria"/>
</dbReference>
<organism evidence="1 2">
    <name type="scientific">Niabella soli DSM 19437</name>
    <dbReference type="NCBI Taxonomy" id="929713"/>
    <lineage>
        <taxon>Bacteria</taxon>
        <taxon>Pseudomonadati</taxon>
        <taxon>Bacteroidota</taxon>
        <taxon>Chitinophagia</taxon>
        <taxon>Chitinophagales</taxon>
        <taxon>Chitinophagaceae</taxon>
        <taxon>Niabella</taxon>
    </lineage>
</organism>
<dbReference type="HOGENOM" id="CLU_100689_4_0_10"/>
<dbReference type="EMBL" id="CP007035">
    <property type="protein sequence ID" value="AHF16702.1"/>
    <property type="molecule type" value="Genomic_DNA"/>
</dbReference>
<protein>
    <recommendedName>
        <fullName evidence="3">L-rhamnose mutarotase</fullName>
    </recommendedName>
</protein>
<dbReference type="Gene3D" id="3.30.70.100">
    <property type="match status" value="1"/>
</dbReference>
<sequence length="114" mass="13470">MKRFCLTLDLKNDPELIKTYEHYHSRQAIWPEVIEGIKACGIYSMDIYRADTRLAMILEAQDDFELDAGFAKMSELPRQKEWAALMNRFQQKPPFAKPGEHWVPMQQIFELYGE</sequence>
<name>W0F136_9BACT</name>
<dbReference type="STRING" id="929713.NIASO_19025"/>
<dbReference type="RefSeq" id="WP_008588205.1">
    <property type="nucleotide sequence ID" value="NZ_CP007035.1"/>
</dbReference>
<evidence type="ECO:0000313" key="2">
    <source>
        <dbReference type="Proteomes" id="UP000003586"/>
    </source>
</evidence>
<dbReference type="Proteomes" id="UP000003586">
    <property type="component" value="Chromosome"/>
</dbReference>
<dbReference type="OrthoDB" id="1430580at2"/>
<reference evidence="1 2" key="1">
    <citation type="submission" date="2013-12" db="EMBL/GenBank/DDBJ databases">
        <authorList>
            <consortium name="DOE Joint Genome Institute"/>
            <person name="Eisen J."/>
            <person name="Huntemann M."/>
            <person name="Han J."/>
            <person name="Chen A."/>
            <person name="Kyrpides N."/>
            <person name="Mavromatis K."/>
            <person name="Markowitz V."/>
            <person name="Palaniappan K."/>
            <person name="Ivanova N."/>
            <person name="Schaumberg A."/>
            <person name="Pati A."/>
            <person name="Liolios K."/>
            <person name="Nordberg H.P."/>
            <person name="Cantor M.N."/>
            <person name="Hua S.X."/>
            <person name="Woyke T."/>
        </authorList>
    </citation>
    <scope>NUCLEOTIDE SEQUENCE [LARGE SCALE GENOMIC DNA]</scope>
    <source>
        <strain evidence="2">DSM 19437</strain>
    </source>
</reference>
<dbReference type="Pfam" id="PF05336">
    <property type="entry name" value="rhaM"/>
    <property type="match status" value="1"/>
</dbReference>